<dbReference type="AlphaFoldDB" id="A0A485A8P7"/>
<evidence type="ECO:0000313" key="1">
    <source>
        <dbReference type="EMBL" id="VFS56108.1"/>
    </source>
</evidence>
<dbReference type="Proteomes" id="UP000345637">
    <property type="component" value="Unassembled WGS sequence"/>
</dbReference>
<proteinExistence type="predicted"/>
<reference evidence="1 2" key="1">
    <citation type="submission" date="2019-03" db="EMBL/GenBank/DDBJ databases">
        <authorList>
            <consortium name="Pathogen Informatics"/>
        </authorList>
    </citation>
    <scope>NUCLEOTIDE SEQUENCE [LARGE SCALE GENOMIC DNA]</scope>
    <source>
        <strain evidence="1 2">NCTC12998</strain>
    </source>
</reference>
<protein>
    <submittedName>
        <fullName evidence="1">Prophage protein NinE</fullName>
    </submittedName>
</protein>
<accession>A0A485A8P7</accession>
<sequence>MHSPLAKVIERSIFRIPARRKRKVDVKPSDIPTLKDYTARLVEKKWLCLRARRGHA</sequence>
<name>A0A485A8P7_RAOPL</name>
<gene>
    <name evidence="1" type="ORF">NCTC12998_00267</name>
</gene>
<evidence type="ECO:0000313" key="2">
    <source>
        <dbReference type="Proteomes" id="UP000345637"/>
    </source>
</evidence>
<organism evidence="1 2">
    <name type="scientific">Raoultella planticola</name>
    <name type="common">Klebsiella planticola</name>
    <dbReference type="NCBI Taxonomy" id="575"/>
    <lineage>
        <taxon>Bacteria</taxon>
        <taxon>Pseudomonadati</taxon>
        <taxon>Pseudomonadota</taxon>
        <taxon>Gammaproteobacteria</taxon>
        <taxon>Enterobacterales</taxon>
        <taxon>Enterobacteriaceae</taxon>
        <taxon>Klebsiella/Raoultella group</taxon>
        <taxon>Raoultella</taxon>
    </lineage>
</organism>
<dbReference type="NCBIfam" id="NF007245">
    <property type="entry name" value="PRK09689.1"/>
    <property type="match status" value="1"/>
</dbReference>
<dbReference type="EMBL" id="CAADJE010000002">
    <property type="protein sequence ID" value="VFS56108.1"/>
    <property type="molecule type" value="Genomic_DNA"/>
</dbReference>